<organism evidence="2 3">
    <name type="scientific">Enterococcus rivorum</name>
    <dbReference type="NCBI Taxonomy" id="762845"/>
    <lineage>
        <taxon>Bacteria</taxon>
        <taxon>Bacillati</taxon>
        <taxon>Bacillota</taxon>
        <taxon>Bacilli</taxon>
        <taxon>Lactobacillales</taxon>
        <taxon>Enterococcaceae</taxon>
        <taxon>Enterococcus</taxon>
    </lineage>
</organism>
<keyword evidence="3" id="KW-1185">Reference proteome</keyword>
<dbReference type="AlphaFoldDB" id="A0A1E5KTI9"/>
<dbReference type="InterPro" id="IPR029044">
    <property type="entry name" value="Nucleotide-diphossugar_trans"/>
</dbReference>
<accession>A0A1E5KTI9</accession>
<evidence type="ECO:0000259" key="1">
    <source>
        <dbReference type="Pfam" id="PF12804"/>
    </source>
</evidence>
<dbReference type="STRING" id="762845.BCR26_04990"/>
<dbReference type="InterPro" id="IPR025877">
    <property type="entry name" value="MobA-like_NTP_Trfase"/>
</dbReference>
<evidence type="ECO:0000313" key="3">
    <source>
        <dbReference type="Proteomes" id="UP000095256"/>
    </source>
</evidence>
<evidence type="ECO:0000313" key="2">
    <source>
        <dbReference type="EMBL" id="OEH81205.1"/>
    </source>
</evidence>
<gene>
    <name evidence="2" type="ORF">BCR26_04990</name>
</gene>
<comment type="caution">
    <text evidence="2">The sequence shown here is derived from an EMBL/GenBank/DDBJ whole genome shotgun (WGS) entry which is preliminary data.</text>
</comment>
<keyword evidence="2" id="KW-0548">Nucleotidyltransferase</keyword>
<dbReference type="RefSeq" id="WP_069699793.1">
    <property type="nucleotide sequence ID" value="NZ_JAGGMA010000004.1"/>
</dbReference>
<protein>
    <submittedName>
        <fullName evidence="2">Molybdenum cofactor cytidylyltransferase</fullName>
    </submittedName>
</protein>
<sequence length="191" mass="21617">MIDVSVIIMASGYSKRMGENKLFLKYKNKTFLEHTLTLVNKVDFFERILVISPENVKDIVLPENITVVLNSEPELGQSASVRLGTKVASGQGYLYLPIDQPLLNKEIIEQLLKVSTNENIVFPVHENGHPSSPVFFGKDFRSELLAVSGASGGREVRKNHPEVWKKVKIDEPERLLDIDTQEDFTFLKTFN</sequence>
<dbReference type="Proteomes" id="UP000095256">
    <property type="component" value="Unassembled WGS sequence"/>
</dbReference>
<proteinExistence type="predicted"/>
<dbReference type="PANTHER" id="PTHR43777:SF1">
    <property type="entry name" value="MOLYBDENUM COFACTOR CYTIDYLYLTRANSFERASE"/>
    <property type="match status" value="1"/>
</dbReference>
<dbReference type="OrthoDB" id="285216at2"/>
<dbReference type="SUPFAM" id="SSF53448">
    <property type="entry name" value="Nucleotide-diphospho-sugar transferases"/>
    <property type="match status" value="1"/>
</dbReference>
<reference evidence="2 3" key="1">
    <citation type="submission" date="2016-09" db="EMBL/GenBank/DDBJ databases">
        <authorList>
            <person name="Capua I."/>
            <person name="De Benedictis P."/>
            <person name="Joannis T."/>
            <person name="Lombin L.H."/>
            <person name="Cattoli G."/>
        </authorList>
    </citation>
    <scope>NUCLEOTIDE SEQUENCE [LARGE SCALE GENOMIC DNA]</scope>
    <source>
        <strain evidence="2 3">LMG 25899</strain>
    </source>
</reference>
<dbReference type="PANTHER" id="PTHR43777">
    <property type="entry name" value="MOLYBDENUM COFACTOR CYTIDYLYLTRANSFERASE"/>
    <property type="match status" value="1"/>
</dbReference>
<dbReference type="GO" id="GO:0016779">
    <property type="term" value="F:nucleotidyltransferase activity"/>
    <property type="evidence" value="ECO:0007669"/>
    <property type="project" value="UniProtKB-KW"/>
</dbReference>
<keyword evidence="2" id="KW-0808">Transferase</keyword>
<dbReference type="Pfam" id="PF12804">
    <property type="entry name" value="NTP_transf_3"/>
    <property type="match status" value="1"/>
</dbReference>
<name>A0A1E5KTI9_9ENTE</name>
<dbReference type="Gene3D" id="3.90.550.10">
    <property type="entry name" value="Spore Coat Polysaccharide Biosynthesis Protein SpsA, Chain A"/>
    <property type="match status" value="1"/>
</dbReference>
<feature type="domain" description="MobA-like NTP transferase" evidence="1">
    <location>
        <begin position="6"/>
        <end position="162"/>
    </location>
</feature>
<dbReference type="EMBL" id="MIEK01000056">
    <property type="protein sequence ID" value="OEH81205.1"/>
    <property type="molecule type" value="Genomic_DNA"/>
</dbReference>
<dbReference type="CDD" id="cd04182">
    <property type="entry name" value="GT_2_like_f"/>
    <property type="match status" value="1"/>
</dbReference>